<dbReference type="Proteomes" id="UP001549291">
    <property type="component" value="Unassembled WGS sequence"/>
</dbReference>
<accession>A0ABV2RGG5</accession>
<evidence type="ECO:0000256" key="1">
    <source>
        <dbReference type="SAM" id="MobiDB-lite"/>
    </source>
</evidence>
<evidence type="ECO:0000313" key="3">
    <source>
        <dbReference type="Proteomes" id="UP001549291"/>
    </source>
</evidence>
<keyword evidence="3" id="KW-1185">Reference proteome</keyword>
<reference evidence="2 3" key="1">
    <citation type="submission" date="2024-06" db="EMBL/GenBank/DDBJ databases">
        <title>Genomic Encyclopedia of Type Strains, Phase V (KMG-V): Genome sequencing to study the core and pangenomes of soil and plant-associated prokaryotes.</title>
        <authorList>
            <person name="Whitman W."/>
        </authorList>
    </citation>
    <scope>NUCLEOTIDE SEQUENCE [LARGE SCALE GENOMIC DNA]</scope>
    <source>
        <strain evidence="2 3">USDA 160</strain>
    </source>
</reference>
<feature type="region of interest" description="Disordered" evidence="1">
    <location>
        <begin position="45"/>
        <end position="108"/>
    </location>
</feature>
<dbReference type="EMBL" id="JBEPTQ010000001">
    <property type="protein sequence ID" value="MET4716018.1"/>
    <property type="molecule type" value="Genomic_DNA"/>
</dbReference>
<name>A0ABV2RGG5_BRAJP</name>
<gene>
    <name evidence="2" type="ORF">ABIF63_000121</name>
</gene>
<proteinExistence type="predicted"/>
<protein>
    <submittedName>
        <fullName evidence="2">Uncharacterized protein</fullName>
    </submittedName>
</protein>
<organism evidence="2 3">
    <name type="scientific">Bradyrhizobium japonicum</name>
    <dbReference type="NCBI Taxonomy" id="375"/>
    <lineage>
        <taxon>Bacteria</taxon>
        <taxon>Pseudomonadati</taxon>
        <taxon>Pseudomonadota</taxon>
        <taxon>Alphaproteobacteria</taxon>
        <taxon>Hyphomicrobiales</taxon>
        <taxon>Nitrobacteraceae</taxon>
        <taxon>Bradyrhizobium</taxon>
    </lineage>
</organism>
<comment type="caution">
    <text evidence="2">The sequence shown here is derived from an EMBL/GenBank/DDBJ whole genome shotgun (WGS) entry which is preliminary data.</text>
</comment>
<sequence length="108" mass="12592">MRGADLVTEPPCKHQDNCEREYVHELCSHEHLITYGDRMTEITSEKYQPDRQDGRKRAQGHDSNFEMKIVIRQRRQPSPLDDRENPVVLGGNHRADPPINTPFQWLTG</sequence>
<dbReference type="RefSeq" id="WP_253574847.1">
    <property type="nucleotide sequence ID" value="NZ_CP169753.1"/>
</dbReference>
<feature type="compositionally biased region" description="Basic and acidic residues" evidence="1">
    <location>
        <begin position="45"/>
        <end position="65"/>
    </location>
</feature>
<evidence type="ECO:0000313" key="2">
    <source>
        <dbReference type="EMBL" id="MET4716018.1"/>
    </source>
</evidence>